<keyword evidence="2" id="KW-1133">Transmembrane helix</keyword>
<keyword evidence="4" id="KW-1185">Reference proteome</keyword>
<dbReference type="EMBL" id="JBHUJB010000061">
    <property type="protein sequence ID" value="MFD2160008.1"/>
    <property type="molecule type" value="Genomic_DNA"/>
</dbReference>
<keyword evidence="2" id="KW-0472">Membrane</keyword>
<organism evidence="3 4">
    <name type="scientific">Rubritalea tangerina</name>
    <dbReference type="NCBI Taxonomy" id="430798"/>
    <lineage>
        <taxon>Bacteria</taxon>
        <taxon>Pseudomonadati</taxon>
        <taxon>Verrucomicrobiota</taxon>
        <taxon>Verrucomicrobiia</taxon>
        <taxon>Verrucomicrobiales</taxon>
        <taxon>Rubritaleaceae</taxon>
        <taxon>Rubritalea</taxon>
    </lineage>
</organism>
<reference evidence="4" key="1">
    <citation type="journal article" date="2019" name="Int. J. Syst. Evol. Microbiol.">
        <title>The Global Catalogue of Microorganisms (GCM) 10K type strain sequencing project: providing services to taxonomists for standard genome sequencing and annotation.</title>
        <authorList>
            <consortium name="The Broad Institute Genomics Platform"/>
            <consortium name="The Broad Institute Genome Sequencing Center for Infectious Disease"/>
            <person name="Wu L."/>
            <person name="Ma J."/>
        </authorList>
    </citation>
    <scope>NUCLEOTIDE SEQUENCE [LARGE SCALE GENOMIC DNA]</scope>
    <source>
        <strain evidence="4">CCUG 57942</strain>
    </source>
</reference>
<dbReference type="Proteomes" id="UP001597389">
    <property type="component" value="Unassembled WGS sequence"/>
</dbReference>
<comment type="caution">
    <text evidence="3">The sequence shown here is derived from an EMBL/GenBank/DDBJ whole genome shotgun (WGS) entry which is preliminary data.</text>
</comment>
<proteinExistence type="inferred from homology"/>
<sequence length="244" mass="27998">MKDKTKIIFIYSSVAVLAIGLLVLFNWMGQQRKKMAEESERKRIENLAAQVETVPMMQDLDHQLTQDLRGVNQDGEEVGLFDLKGKAIVFAQFYSRCNMCLGHNKTIMQELHEELKDNPKVHFVTVTLDPEFDTPEKLKQSAEVWNANSKSWWMLNVPKDELVRYCREQLWYIDFKENANKTSASDAITHDMGIAVIDTNSKLRAKENLFELLANDKHDLYQAKKSQLLDMIDVAIGEAGEASE</sequence>
<dbReference type="Pfam" id="PF02630">
    <property type="entry name" value="SCO1-SenC"/>
    <property type="match status" value="1"/>
</dbReference>
<comment type="similarity">
    <text evidence="1">Belongs to the SCO1/2 family.</text>
</comment>
<evidence type="ECO:0000313" key="4">
    <source>
        <dbReference type="Proteomes" id="UP001597389"/>
    </source>
</evidence>
<keyword evidence="2" id="KW-0812">Transmembrane</keyword>
<dbReference type="InterPro" id="IPR036249">
    <property type="entry name" value="Thioredoxin-like_sf"/>
</dbReference>
<evidence type="ECO:0000256" key="2">
    <source>
        <dbReference type="SAM" id="Phobius"/>
    </source>
</evidence>
<name>A0ABW4ZDB4_9BACT</name>
<feature type="transmembrane region" description="Helical" evidence="2">
    <location>
        <begin position="7"/>
        <end position="28"/>
    </location>
</feature>
<dbReference type="Gene3D" id="3.40.30.10">
    <property type="entry name" value="Glutaredoxin"/>
    <property type="match status" value="1"/>
</dbReference>
<dbReference type="RefSeq" id="WP_377178535.1">
    <property type="nucleotide sequence ID" value="NZ_JBHUJB010000061.1"/>
</dbReference>
<accession>A0ABW4ZDB4</accession>
<dbReference type="InterPro" id="IPR003782">
    <property type="entry name" value="SCO1/SenC"/>
</dbReference>
<evidence type="ECO:0000313" key="3">
    <source>
        <dbReference type="EMBL" id="MFD2160008.1"/>
    </source>
</evidence>
<evidence type="ECO:0000256" key="1">
    <source>
        <dbReference type="ARBA" id="ARBA00010996"/>
    </source>
</evidence>
<dbReference type="SUPFAM" id="SSF52833">
    <property type="entry name" value="Thioredoxin-like"/>
    <property type="match status" value="1"/>
</dbReference>
<gene>
    <name evidence="3" type="ORF">ACFSW8_13960</name>
</gene>
<protein>
    <submittedName>
        <fullName evidence="3">SCO family protein</fullName>
    </submittedName>
</protein>